<organism evidence="6">
    <name type="scientific">Tanacetum cinerariifolium</name>
    <name type="common">Dalmatian daisy</name>
    <name type="synonym">Chrysanthemum cinerariifolium</name>
    <dbReference type="NCBI Taxonomy" id="118510"/>
    <lineage>
        <taxon>Eukaryota</taxon>
        <taxon>Viridiplantae</taxon>
        <taxon>Streptophyta</taxon>
        <taxon>Embryophyta</taxon>
        <taxon>Tracheophyta</taxon>
        <taxon>Spermatophyta</taxon>
        <taxon>Magnoliopsida</taxon>
        <taxon>eudicotyledons</taxon>
        <taxon>Gunneridae</taxon>
        <taxon>Pentapetalae</taxon>
        <taxon>asterids</taxon>
        <taxon>campanulids</taxon>
        <taxon>Asterales</taxon>
        <taxon>Asteraceae</taxon>
        <taxon>Asteroideae</taxon>
        <taxon>Anthemideae</taxon>
        <taxon>Anthemidinae</taxon>
        <taxon>Tanacetum</taxon>
    </lineage>
</organism>
<evidence type="ECO:0000313" key="6">
    <source>
        <dbReference type="EMBL" id="GFC82892.1"/>
    </source>
</evidence>
<comment type="caution">
    <text evidence="6">The sequence shown here is derived from an EMBL/GenBank/DDBJ whole genome shotgun (WGS) entry which is preliminary data.</text>
</comment>
<feature type="domain" description="HTH hxlR-type" evidence="5">
    <location>
        <begin position="109"/>
        <end position="177"/>
    </location>
</feature>
<dbReference type="InterPro" id="IPR036388">
    <property type="entry name" value="WH-like_DNA-bd_sf"/>
</dbReference>
<protein>
    <recommendedName>
        <fullName evidence="5">HTH hxlR-type domain-containing protein</fullName>
    </recommendedName>
</protein>
<dbReference type="PANTHER" id="PTHR33204:SF18">
    <property type="entry name" value="TRANSCRIPTIONAL REGULATORY PROTEIN"/>
    <property type="match status" value="1"/>
</dbReference>
<feature type="compositionally biased region" description="Low complexity" evidence="4">
    <location>
        <begin position="1"/>
        <end position="15"/>
    </location>
</feature>
<dbReference type="Gene3D" id="1.10.10.10">
    <property type="entry name" value="Winged helix-like DNA-binding domain superfamily/Winged helix DNA-binding domain"/>
    <property type="match status" value="1"/>
</dbReference>
<dbReference type="EMBL" id="BKCJ011086787">
    <property type="protein sequence ID" value="GFC82892.1"/>
    <property type="molecule type" value="Genomic_DNA"/>
</dbReference>
<dbReference type="InterPro" id="IPR002577">
    <property type="entry name" value="HTH_HxlR"/>
</dbReference>
<reference evidence="6" key="1">
    <citation type="journal article" date="2019" name="Sci. Rep.">
        <title>Draft genome of Tanacetum cinerariifolium, the natural source of mosquito coil.</title>
        <authorList>
            <person name="Yamashiro T."/>
            <person name="Shiraishi A."/>
            <person name="Satake H."/>
            <person name="Nakayama K."/>
        </authorList>
    </citation>
    <scope>NUCLEOTIDE SEQUENCE</scope>
</reference>
<dbReference type="Pfam" id="PF01638">
    <property type="entry name" value="HxlR"/>
    <property type="match status" value="1"/>
</dbReference>
<evidence type="ECO:0000259" key="5">
    <source>
        <dbReference type="PROSITE" id="PS51118"/>
    </source>
</evidence>
<feature type="region of interest" description="Disordered" evidence="4">
    <location>
        <begin position="1"/>
        <end position="20"/>
    </location>
</feature>
<dbReference type="AlphaFoldDB" id="A0A699RFV1"/>
<accession>A0A699RFV1</accession>
<dbReference type="InterPro" id="IPR036390">
    <property type="entry name" value="WH_DNA-bd_sf"/>
</dbReference>
<keyword evidence="2" id="KW-0238">DNA-binding</keyword>
<evidence type="ECO:0000256" key="1">
    <source>
        <dbReference type="ARBA" id="ARBA00023015"/>
    </source>
</evidence>
<evidence type="ECO:0000256" key="4">
    <source>
        <dbReference type="SAM" id="MobiDB-lite"/>
    </source>
</evidence>
<name>A0A699RFV1_TANCI</name>
<keyword evidence="3" id="KW-0804">Transcription</keyword>
<sequence length="177" mass="19285">MVLSKSASPSVATVPTAPPPALATSTSILPNFSAVSLNTRSRSARLVTSALRAMKSAPSCATELASVSGLRPTIAPLAPSFLNSWAMPNPMPLLPPAEDFKKEYKREMRAIQDAMDVLSGKWKIAIITSICCYRIRRFSDILTDVEGISNRMLSKELKELETHQLITRTVLDTQPIT</sequence>
<gene>
    <name evidence="6" type="ORF">Tci_854862</name>
</gene>
<proteinExistence type="predicted"/>
<evidence type="ECO:0000256" key="2">
    <source>
        <dbReference type="ARBA" id="ARBA00023125"/>
    </source>
</evidence>
<dbReference type="GO" id="GO:0003677">
    <property type="term" value="F:DNA binding"/>
    <property type="evidence" value="ECO:0007669"/>
    <property type="project" value="UniProtKB-KW"/>
</dbReference>
<dbReference type="PANTHER" id="PTHR33204">
    <property type="entry name" value="TRANSCRIPTIONAL REGULATOR, MARR FAMILY"/>
    <property type="match status" value="1"/>
</dbReference>
<dbReference type="PROSITE" id="PS51118">
    <property type="entry name" value="HTH_HXLR"/>
    <property type="match status" value="1"/>
</dbReference>
<evidence type="ECO:0000256" key="3">
    <source>
        <dbReference type="ARBA" id="ARBA00023163"/>
    </source>
</evidence>
<keyword evidence="1" id="KW-0805">Transcription regulation</keyword>
<feature type="non-terminal residue" evidence="6">
    <location>
        <position position="177"/>
    </location>
</feature>
<dbReference type="SUPFAM" id="SSF46785">
    <property type="entry name" value="Winged helix' DNA-binding domain"/>
    <property type="match status" value="1"/>
</dbReference>